<keyword evidence="2" id="KW-0812">Transmembrane</keyword>
<gene>
    <name evidence="3" type="ORF">C442_07716</name>
</gene>
<sequence>MMGILAGLSIVVVLYSLIIVQQILLGLIVAVVPWLLYLVVRFIFTLERIATALEQLASVRAREQESTGPAGDYQQPSESYERGTEPEGGVENE</sequence>
<dbReference type="EMBL" id="AOLW01000015">
    <property type="protein sequence ID" value="EMA22897.1"/>
    <property type="molecule type" value="Genomic_DNA"/>
</dbReference>
<dbReference type="PATRIC" id="fig|1227452.3.peg.1538"/>
<dbReference type="AlphaFoldDB" id="M0KNE5"/>
<feature type="transmembrane region" description="Helical" evidence="2">
    <location>
        <begin position="12"/>
        <end position="40"/>
    </location>
</feature>
<organism evidence="3 4">
    <name type="scientific">Haloarcula amylolytica JCM 13557</name>
    <dbReference type="NCBI Taxonomy" id="1227452"/>
    <lineage>
        <taxon>Archaea</taxon>
        <taxon>Methanobacteriati</taxon>
        <taxon>Methanobacteriota</taxon>
        <taxon>Stenosarchaea group</taxon>
        <taxon>Halobacteria</taxon>
        <taxon>Halobacteriales</taxon>
        <taxon>Haloarculaceae</taxon>
        <taxon>Haloarcula</taxon>
    </lineage>
</organism>
<evidence type="ECO:0000313" key="3">
    <source>
        <dbReference type="EMBL" id="EMA22897.1"/>
    </source>
</evidence>
<dbReference type="Pfam" id="PF26262">
    <property type="entry name" value="DUF8066"/>
    <property type="match status" value="1"/>
</dbReference>
<feature type="region of interest" description="Disordered" evidence="1">
    <location>
        <begin position="61"/>
        <end position="93"/>
    </location>
</feature>
<keyword evidence="4" id="KW-1185">Reference proteome</keyword>
<name>M0KNE5_9EURY</name>
<comment type="caution">
    <text evidence="3">The sequence shown here is derived from an EMBL/GenBank/DDBJ whole genome shotgun (WGS) entry which is preliminary data.</text>
</comment>
<keyword evidence="2" id="KW-0472">Membrane</keyword>
<proteinExistence type="predicted"/>
<dbReference type="InterPro" id="IPR058379">
    <property type="entry name" value="DUF8066"/>
</dbReference>
<protein>
    <submittedName>
        <fullName evidence="3">Uncharacterized protein</fullName>
    </submittedName>
</protein>
<keyword evidence="2" id="KW-1133">Transmembrane helix</keyword>
<reference evidence="3 4" key="1">
    <citation type="journal article" date="2014" name="PLoS Genet.">
        <title>Phylogenetically driven sequencing of extremely halophilic archaea reveals strategies for static and dynamic osmo-response.</title>
        <authorList>
            <person name="Becker E.A."/>
            <person name="Seitzer P.M."/>
            <person name="Tritt A."/>
            <person name="Larsen D."/>
            <person name="Krusor M."/>
            <person name="Yao A.I."/>
            <person name="Wu D."/>
            <person name="Madern D."/>
            <person name="Eisen J.A."/>
            <person name="Darling A.E."/>
            <person name="Facciotti M.T."/>
        </authorList>
    </citation>
    <scope>NUCLEOTIDE SEQUENCE [LARGE SCALE GENOMIC DNA]</scope>
    <source>
        <strain evidence="3 4">JCM 13557</strain>
    </source>
</reference>
<accession>M0KNE5</accession>
<evidence type="ECO:0000256" key="1">
    <source>
        <dbReference type="SAM" id="MobiDB-lite"/>
    </source>
</evidence>
<dbReference type="Proteomes" id="UP000011623">
    <property type="component" value="Unassembled WGS sequence"/>
</dbReference>
<evidence type="ECO:0000313" key="4">
    <source>
        <dbReference type="Proteomes" id="UP000011623"/>
    </source>
</evidence>
<evidence type="ECO:0000256" key="2">
    <source>
        <dbReference type="SAM" id="Phobius"/>
    </source>
</evidence>